<proteinExistence type="predicted"/>
<dbReference type="Proteomes" id="UP001197974">
    <property type="component" value="Chromosome"/>
</dbReference>
<dbReference type="RefSeq" id="WP_226539292.1">
    <property type="nucleotide sequence ID" value="NZ_CP129013.1"/>
</dbReference>
<name>A0ABY9JU40_9BACI</name>
<evidence type="ECO:0008006" key="3">
    <source>
        <dbReference type="Google" id="ProtNLM"/>
    </source>
</evidence>
<dbReference type="PROSITE" id="PS51257">
    <property type="entry name" value="PROKAR_LIPOPROTEIN"/>
    <property type="match status" value="1"/>
</dbReference>
<evidence type="ECO:0000313" key="1">
    <source>
        <dbReference type="EMBL" id="WLR42882.1"/>
    </source>
</evidence>
<dbReference type="EMBL" id="CP129013">
    <property type="protein sequence ID" value="WLR42882.1"/>
    <property type="molecule type" value="Genomic_DNA"/>
</dbReference>
<evidence type="ECO:0000313" key="2">
    <source>
        <dbReference type="Proteomes" id="UP001197974"/>
    </source>
</evidence>
<protein>
    <recommendedName>
        <fullName evidence="3">Lipoprotein</fullName>
    </recommendedName>
</protein>
<organism evidence="1 2">
    <name type="scientific">Bacillus carboniphilus</name>
    <dbReference type="NCBI Taxonomy" id="86663"/>
    <lineage>
        <taxon>Bacteria</taxon>
        <taxon>Bacillati</taxon>
        <taxon>Bacillota</taxon>
        <taxon>Bacilli</taxon>
        <taxon>Bacillales</taxon>
        <taxon>Bacillaceae</taxon>
        <taxon>Bacillus</taxon>
    </lineage>
</organism>
<sequence>MKKVLVVIFLLLSACGLKPTTFEELYDGDVLKVTKIKTVQFIPEDNQEKQEGYLYWVMLFEGKEESIHFSTTEVKGNNYFTDLNLNMILEDFYLAIEVIFLAIKPERTFT</sequence>
<accession>A0ABY9JU40</accession>
<reference evidence="1 2" key="1">
    <citation type="submission" date="2023-06" db="EMBL/GenBank/DDBJ databases">
        <title>Five Gram-positive bacteria isolated from mangrove sediments in Shenzhen, Guangdong, China.</title>
        <authorList>
            <person name="Yu S."/>
            <person name="Zheng W."/>
            <person name="Huang Y."/>
        </authorList>
    </citation>
    <scope>NUCLEOTIDE SEQUENCE [LARGE SCALE GENOMIC DNA]</scope>
    <source>
        <strain evidence="1 2">SaN35-3</strain>
    </source>
</reference>
<keyword evidence="2" id="KW-1185">Reference proteome</keyword>
<gene>
    <name evidence="1" type="ORF">LC087_01180</name>
</gene>